<dbReference type="RefSeq" id="WP_313794463.1">
    <property type="nucleotide sequence ID" value="NZ_CP102453.1"/>
</dbReference>
<comment type="similarity">
    <text evidence="2">Belongs to the AzlC family.</text>
</comment>
<evidence type="ECO:0000256" key="6">
    <source>
        <dbReference type="ARBA" id="ARBA00022989"/>
    </source>
</evidence>
<dbReference type="InterPro" id="IPR011606">
    <property type="entry name" value="Brnchd-chn_aa_trnsp_permease"/>
</dbReference>
<gene>
    <name evidence="9" type="ORF">NRE15_04810</name>
</gene>
<evidence type="ECO:0000313" key="9">
    <source>
        <dbReference type="EMBL" id="UUX34970.1"/>
    </source>
</evidence>
<evidence type="ECO:0000256" key="2">
    <source>
        <dbReference type="ARBA" id="ARBA00010735"/>
    </source>
</evidence>
<sequence length="228" mass="26062">MKEAFKFVFPKTIPIMTGYLFLGIAYGFLITSQGYDVWIPIAMSLFIYAGSMQYAAIPLLAAPFDPLGAFILTLMVNARHVFYAIALLRQYHDMGWQKWYSIFALSDETFSLNISMEIPEDINPSWAYFHVSWLDHFYWVAATALGALLGSFLTFDTTGIEFVLTALFLSIFVERWLNTNDHRAAMVGVVAPVICLIIFGPANFMIPAMFLILLIFAIEYYQKERRHD</sequence>
<proteinExistence type="inferred from homology"/>
<evidence type="ECO:0000256" key="5">
    <source>
        <dbReference type="ARBA" id="ARBA00022692"/>
    </source>
</evidence>
<accession>A0ABY5P922</accession>
<evidence type="ECO:0000313" key="10">
    <source>
        <dbReference type="Proteomes" id="UP001315967"/>
    </source>
</evidence>
<keyword evidence="3" id="KW-0813">Transport</keyword>
<evidence type="ECO:0000256" key="3">
    <source>
        <dbReference type="ARBA" id="ARBA00022448"/>
    </source>
</evidence>
<feature type="transmembrane region" description="Helical" evidence="8">
    <location>
        <begin position="12"/>
        <end position="30"/>
    </location>
</feature>
<dbReference type="Pfam" id="PF03591">
    <property type="entry name" value="AzlC"/>
    <property type="match status" value="1"/>
</dbReference>
<dbReference type="EMBL" id="CP102453">
    <property type="protein sequence ID" value="UUX34970.1"/>
    <property type="molecule type" value="Genomic_DNA"/>
</dbReference>
<dbReference type="PANTHER" id="PTHR34979:SF1">
    <property type="entry name" value="INNER MEMBRANE PROTEIN YGAZ"/>
    <property type="match status" value="1"/>
</dbReference>
<keyword evidence="7 8" id="KW-0472">Membrane</keyword>
<organism evidence="9 10">
    <name type="scientific">Fundicoccus culcitae</name>
    <dbReference type="NCBI Taxonomy" id="2969821"/>
    <lineage>
        <taxon>Bacteria</taxon>
        <taxon>Bacillati</taxon>
        <taxon>Bacillota</taxon>
        <taxon>Bacilli</taxon>
        <taxon>Lactobacillales</taxon>
        <taxon>Aerococcaceae</taxon>
        <taxon>Fundicoccus</taxon>
    </lineage>
</organism>
<reference evidence="9 10" key="1">
    <citation type="submission" date="2022-08" db="EMBL/GenBank/DDBJ databases">
        <title>Aerococcaceae sp. nov isolated from spoiled eye mask.</title>
        <authorList>
            <person name="Zhou G."/>
            <person name="Xie X.-B."/>
            <person name="Shi Q.-S."/>
            <person name="Wang Y.-S."/>
            <person name="Wen X."/>
            <person name="Peng H."/>
            <person name="Yang X.-J."/>
            <person name="Tao H.-B."/>
            <person name="Huang X.-M."/>
        </authorList>
    </citation>
    <scope>NUCLEOTIDE SEQUENCE [LARGE SCALE GENOMIC DNA]</scope>
    <source>
        <strain evidence="10">DM20194951</strain>
    </source>
</reference>
<keyword evidence="5 8" id="KW-0812">Transmembrane</keyword>
<feature type="transmembrane region" description="Helical" evidence="8">
    <location>
        <begin position="136"/>
        <end position="153"/>
    </location>
</feature>
<dbReference type="Proteomes" id="UP001315967">
    <property type="component" value="Chromosome"/>
</dbReference>
<name>A0ABY5P922_9LACT</name>
<dbReference type="PANTHER" id="PTHR34979">
    <property type="entry name" value="INNER MEMBRANE PROTEIN YGAZ"/>
    <property type="match status" value="1"/>
</dbReference>
<feature type="transmembrane region" description="Helical" evidence="8">
    <location>
        <begin position="37"/>
        <end position="61"/>
    </location>
</feature>
<comment type="subcellular location">
    <subcellularLocation>
        <location evidence="1">Cell membrane</location>
        <topology evidence="1">Multi-pass membrane protein</topology>
    </subcellularLocation>
</comment>
<feature type="transmembrane region" description="Helical" evidence="8">
    <location>
        <begin position="160"/>
        <end position="177"/>
    </location>
</feature>
<evidence type="ECO:0000256" key="8">
    <source>
        <dbReference type="SAM" id="Phobius"/>
    </source>
</evidence>
<keyword evidence="4" id="KW-1003">Cell membrane</keyword>
<keyword evidence="6 8" id="KW-1133">Transmembrane helix</keyword>
<evidence type="ECO:0000256" key="7">
    <source>
        <dbReference type="ARBA" id="ARBA00023136"/>
    </source>
</evidence>
<feature type="transmembrane region" description="Helical" evidence="8">
    <location>
        <begin position="67"/>
        <end position="87"/>
    </location>
</feature>
<evidence type="ECO:0000256" key="1">
    <source>
        <dbReference type="ARBA" id="ARBA00004651"/>
    </source>
</evidence>
<evidence type="ECO:0000256" key="4">
    <source>
        <dbReference type="ARBA" id="ARBA00022475"/>
    </source>
</evidence>
<protein>
    <submittedName>
        <fullName evidence="9">AzlC family ABC transporter permease</fullName>
    </submittedName>
</protein>
<feature type="transmembrane region" description="Helical" evidence="8">
    <location>
        <begin position="189"/>
        <end position="218"/>
    </location>
</feature>
<keyword evidence="10" id="KW-1185">Reference proteome</keyword>